<dbReference type="InterPro" id="IPR000209">
    <property type="entry name" value="Peptidase_S8/S53_dom"/>
</dbReference>
<dbReference type="CDD" id="cd07491">
    <property type="entry name" value="Peptidases_S8_7"/>
    <property type="match status" value="1"/>
</dbReference>
<comment type="caution">
    <text evidence="3">The sequence shown here is derived from an EMBL/GenBank/DDBJ whole genome shotgun (WGS) entry which is preliminary data.</text>
</comment>
<dbReference type="GO" id="GO:0006508">
    <property type="term" value="P:proteolysis"/>
    <property type="evidence" value="ECO:0007669"/>
    <property type="project" value="InterPro"/>
</dbReference>
<protein>
    <recommendedName>
        <fullName evidence="2">Peptidase S8/S53 domain-containing protein</fullName>
    </recommendedName>
</protein>
<reference evidence="3" key="1">
    <citation type="submission" date="2023-06" db="EMBL/GenBank/DDBJ databases">
        <title>Genome-scale phylogeny and comparative genomics of the fungal order Sordariales.</title>
        <authorList>
            <consortium name="Lawrence Berkeley National Laboratory"/>
            <person name="Hensen N."/>
            <person name="Bonometti L."/>
            <person name="Westerberg I."/>
            <person name="Brannstrom I.O."/>
            <person name="Guillou S."/>
            <person name="Cros-Aarteil S."/>
            <person name="Calhoun S."/>
            <person name="Haridas S."/>
            <person name="Kuo A."/>
            <person name="Mondo S."/>
            <person name="Pangilinan J."/>
            <person name="Riley R."/>
            <person name="Labutti K."/>
            <person name="Andreopoulos B."/>
            <person name="Lipzen A."/>
            <person name="Chen C."/>
            <person name="Yanf M."/>
            <person name="Daum C."/>
            <person name="Ng V."/>
            <person name="Clum A."/>
            <person name="Steindorff A."/>
            <person name="Ohm R."/>
            <person name="Martin F."/>
            <person name="Silar P."/>
            <person name="Natvig D."/>
            <person name="Lalanne C."/>
            <person name="Gautier V."/>
            <person name="Ament-Velasquez S.L."/>
            <person name="Kruys A."/>
            <person name="Hutchinson M.I."/>
            <person name="Powell A.J."/>
            <person name="Barry K."/>
            <person name="Miller A.N."/>
            <person name="Grigoriev I.V."/>
            <person name="Debuchy R."/>
            <person name="Gladieux P."/>
            <person name="Thoren M.H."/>
            <person name="Johannesson H."/>
        </authorList>
    </citation>
    <scope>NUCLEOTIDE SEQUENCE</scope>
    <source>
        <strain evidence="3">SMH2532-1</strain>
    </source>
</reference>
<dbReference type="Pfam" id="PF00082">
    <property type="entry name" value="Peptidase_S8"/>
    <property type="match status" value="1"/>
</dbReference>
<dbReference type="GO" id="GO:0004252">
    <property type="term" value="F:serine-type endopeptidase activity"/>
    <property type="evidence" value="ECO:0007669"/>
    <property type="project" value="InterPro"/>
</dbReference>
<dbReference type="PANTHER" id="PTHR24121">
    <property type="entry name" value="NO MECHANORECEPTOR POTENTIAL C, ISOFORM D-RELATED"/>
    <property type="match status" value="1"/>
</dbReference>
<dbReference type="PANTHER" id="PTHR24121:SF21">
    <property type="entry name" value="ANKYRIN REPEAT FAMILY PROTEIN"/>
    <property type="match status" value="1"/>
</dbReference>
<dbReference type="AlphaFoldDB" id="A0AA39Y463"/>
<evidence type="ECO:0000313" key="4">
    <source>
        <dbReference type="Proteomes" id="UP001174936"/>
    </source>
</evidence>
<dbReference type="SUPFAM" id="SSF52743">
    <property type="entry name" value="Subtilisin-like"/>
    <property type="match status" value="1"/>
</dbReference>
<feature type="compositionally biased region" description="Basic and acidic residues" evidence="1">
    <location>
        <begin position="253"/>
        <end position="278"/>
    </location>
</feature>
<dbReference type="EMBL" id="JAULSV010000004">
    <property type="protein sequence ID" value="KAK0645718.1"/>
    <property type="molecule type" value="Genomic_DNA"/>
</dbReference>
<feature type="domain" description="Peptidase S8/S53" evidence="2">
    <location>
        <begin position="681"/>
        <end position="905"/>
    </location>
</feature>
<dbReference type="InterPro" id="IPR036852">
    <property type="entry name" value="Peptidase_S8/S53_dom_sf"/>
</dbReference>
<feature type="region of interest" description="Disordered" evidence="1">
    <location>
        <begin position="1"/>
        <end position="34"/>
    </location>
</feature>
<name>A0AA39Y463_9PEZI</name>
<feature type="region of interest" description="Disordered" evidence="1">
    <location>
        <begin position="253"/>
        <end position="307"/>
    </location>
</feature>
<evidence type="ECO:0000256" key="1">
    <source>
        <dbReference type="SAM" id="MobiDB-lite"/>
    </source>
</evidence>
<dbReference type="InterPro" id="IPR036770">
    <property type="entry name" value="Ankyrin_rpt-contain_sf"/>
</dbReference>
<keyword evidence="4" id="KW-1185">Reference proteome</keyword>
<organism evidence="3 4">
    <name type="scientific">Cercophora newfieldiana</name>
    <dbReference type="NCBI Taxonomy" id="92897"/>
    <lineage>
        <taxon>Eukaryota</taxon>
        <taxon>Fungi</taxon>
        <taxon>Dikarya</taxon>
        <taxon>Ascomycota</taxon>
        <taxon>Pezizomycotina</taxon>
        <taxon>Sordariomycetes</taxon>
        <taxon>Sordariomycetidae</taxon>
        <taxon>Sordariales</taxon>
        <taxon>Lasiosphaeriaceae</taxon>
        <taxon>Cercophora</taxon>
    </lineage>
</organism>
<dbReference type="SMART" id="SM00248">
    <property type="entry name" value="ANK"/>
    <property type="match status" value="3"/>
</dbReference>
<dbReference type="SUPFAM" id="SSF48403">
    <property type="entry name" value="Ankyrin repeat"/>
    <property type="match status" value="1"/>
</dbReference>
<feature type="compositionally biased region" description="Basic and acidic residues" evidence="1">
    <location>
        <begin position="361"/>
        <end position="376"/>
    </location>
</feature>
<dbReference type="Pfam" id="PF00023">
    <property type="entry name" value="Ank"/>
    <property type="match status" value="1"/>
</dbReference>
<sequence length="991" mass="110094">MEVTEDNEPGPYSSSDDSGSEDDEEEKGKEVGESAKDLLDRILEGIRTGTKKLTAFTADLERLTDPTGDPCWGQGKQQNALHYLASEMDKKLLPKADADFGALIKFLVGHQNDLLSRADRHGCTPLFYAIETKKESMVRWMCGAHKDINAVLGIFNKDLQNCIHAAIEKKVKFLKFLIEKANEKTLVAKDAQGNTPLHLAVGYKMCREGQLSIVELIVEKSDAAVKATLQGDFNRAGQSPYLYHRLTRQKAIEKEAAREKRDREGTESKRRENNEKEVSPWTMKTAKPTGPKANTRSDAPIVGPAANTGTAYIPRVIVPDVDRTKFGQPEESGSSTPRAATDSRHNAQLDALKPSKRPHLKDRGSESSSRSKVDETTVKNVERFLKLHYLRSRSYQECIEILHGLNTPPDAELSFDLPGYSSMKQAEFDNLLSKLRFSDILQYVGIPKVIIDLTSVTGPNTSRTRGNGRPSKFEGDGRADFVYVFDHLRAKGVNTVLKVIVDDTHNPSHSEDAIEKALKGLGIEVWDWKRPDLCSEVIYNVAPDAREVHLYWSGNNAVLRGWAEEGGLKKLEKLRDVHLSIEQGLESAARTQRHVDEFKTRMEKLCPLVTIHQEGSAHKPRTANPNALLANSEQGKQKTKHEWVQCMADFRRLLYDAESCYDRAADAEKRKRLRDSIDTPIRVALIDDGVDVKDLEYTFIGGRTFCTRDEEYNLIHPYYVSRAGHGTIMAQYIQSMCPATHFYVLRLEDHAHPTEENVRQITAKSAAQAIRAAIRMKVHIISMSWTIDPPEDDAECRDLDSAIVEAANEDILMFCSASDRGAKQTATYPSKAAPNKIFTIGAASAWGTADPWVGSLNSIDLTFPGDKVDLVVAGVADGTAAPDIKQASGSSVATALGAGLAALILYCVQVRYVVAPDADAKAEARSDFEKLRKHENMLRAIKAIGTTEKSNHKFVEVWELFGKIVAARGRTRQDKWINLVADVGITLCMKL</sequence>
<dbReference type="Proteomes" id="UP001174936">
    <property type="component" value="Unassembled WGS sequence"/>
</dbReference>
<gene>
    <name evidence="3" type="ORF">B0T16DRAFT_327967</name>
</gene>
<dbReference type="Gene3D" id="1.25.40.20">
    <property type="entry name" value="Ankyrin repeat-containing domain"/>
    <property type="match status" value="1"/>
</dbReference>
<evidence type="ECO:0000259" key="2">
    <source>
        <dbReference type="Pfam" id="PF00082"/>
    </source>
</evidence>
<proteinExistence type="predicted"/>
<feature type="region of interest" description="Disordered" evidence="1">
    <location>
        <begin position="320"/>
        <end position="376"/>
    </location>
</feature>
<evidence type="ECO:0000313" key="3">
    <source>
        <dbReference type="EMBL" id="KAK0645718.1"/>
    </source>
</evidence>
<dbReference type="InterPro" id="IPR002110">
    <property type="entry name" value="Ankyrin_rpt"/>
</dbReference>
<accession>A0AA39Y463</accession>
<dbReference type="Gene3D" id="3.40.50.200">
    <property type="entry name" value="Peptidase S8/S53 domain"/>
    <property type="match status" value="1"/>
</dbReference>